<evidence type="ECO:0000256" key="7">
    <source>
        <dbReference type="ARBA" id="ARBA00023136"/>
    </source>
</evidence>
<evidence type="ECO:0000313" key="12">
    <source>
        <dbReference type="EnsemblMetazoa" id="ACOM034213-PA.1"/>
    </source>
</evidence>
<evidence type="ECO:0008006" key="13">
    <source>
        <dbReference type="Google" id="ProtNLM"/>
    </source>
</evidence>
<accession>A0A8W7PMT6</accession>
<feature type="domain" description="GOLD" evidence="10">
    <location>
        <begin position="681"/>
        <end position="765"/>
    </location>
</feature>
<evidence type="ECO:0000256" key="5">
    <source>
        <dbReference type="ARBA" id="ARBA00022729"/>
    </source>
</evidence>
<evidence type="ECO:0000256" key="3">
    <source>
        <dbReference type="ARBA" id="ARBA00022473"/>
    </source>
</evidence>
<dbReference type="SMART" id="SM01190">
    <property type="entry name" value="EMP24_GP25L"/>
    <property type="match status" value="1"/>
</dbReference>
<sequence>MDELSADKLLAPSTENTGLLSWEYKLRATVALDEGNTRNAILYQTKSLGASKQQKYSQASRQCGDLEDLIRKVIKGGANKGQPPSTTPIDYDDLCKRCNELPNEWTVIQIAKEYTPLATTMVHEELLRESTPIWLTVFRCSDPCEGAPFEPILIPLDAPVSRPGAKYPNYFEHITSIPAEVRNGIVSTNESAAASETLADRLEAVEQQISSAVQRTIEWLGPWANLFVGKFRSPKDQKLESEIYNAIEEFCVHNRISRSGQRLVSLVARRLDLLDEYQLFELCACEQLDLEDAKVDALYTLLVSLKRTKFREAKDERLNCYPVVLIVDELLDVMPWEMVHPTAEVCRFASLSTLSELYRAHAKRIRNGYFTLAAKKCFTIINPDKNLDKMSARLQMYYKEWYPDFELLIDQPPKESEFGDVLNTSDVLIYNGHGSGLQFMNGETMLQRDINCVTFLFGCDSVRLYSNGLFTEMTGTHMYYNAAHCPTVIGALWVLTDLFTDIYSMLLVGNWIPSTNPAYAKQNIASLDTVAFKAGKWQFNKQSSSAKLSVRKHSNLLRLMGDCRLFYQLPQRIRCALSKQCVICEKKENPQQQKKLNIFTAAFWWSGPQSHSLILIACKYGKGEPKSTNPMAAPPRYSTHPYRATTWQWSYPLLLSLLQLSTLGVFALQKELTINVAPGNVDCFFESAKAGQTIDIEYQVIDGGHGDLDISFELAEATGRTIFADYKKSDNIHQFPVPYDGEYKFCFDNGFSRSNSKTVFFELIIGREGDQDDPAGWSDIDLLDGLTPEEFYDMKVQDMEDAIKRVRNNLTKARQLQDVLRSHEARDRNVAEENYFKVNVWSFFQILVMVAVGTLQVFMVKSLFDVDSRAYKLLTKL</sequence>
<evidence type="ECO:0000259" key="10">
    <source>
        <dbReference type="PROSITE" id="PS50866"/>
    </source>
</evidence>
<dbReference type="EnsemblMetazoa" id="ACOM034213-RA">
    <property type="protein sequence ID" value="ACOM034213-PA.1"/>
    <property type="gene ID" value="ACOM034213"/>
</dbReference>
<dbReference type="PROSITE" id="PS50866">
    <property type="entry name" value="GOLD"/>
    <property type="match status" value="1"/>
</dbReference>
<comment type="similarity">
    <text evidence="2">Belongs to the EMP24/GP25L family.</text>
</comment>
<dbReference type="GO" id="GO:0004197">
    <property type="term" value="F:cysteine-type endopeptidase activity"/>
    <property type="evidence" value="ECO:0007669"/>
    <property type="project" value="InterPro"/>
</dbReference>
<dbReference type="GO" id="GO:0016020">
    <property type="term" value="C:membrane"/>
    <property type="evidence" value="ECO:0007669"/>
    <property type="project" value="UniProtKB-SubCell"/>
</dbReference>
<evidence type="ECO:0000256" key="8">
    <source>
        <dbReference type="ARBA" id="ARBA00037847"/>
    </source>
</evidence>
<evidence type="ECO:0000256" key="9">
    <source>
        <dbReference type="SAM" id="Phobius"/>
    </source>
</evidence>
<feature type="domain" description="Peptidase C50" evidence="11">
    <location>
        <begin position="374"/>
        <end position="470"/>
    </location>
</feature>
<dbReference type="InterPro" id="IPR036598">
    <property type="entry name" value="GOLD_dom_sf"/>
</dbReference>
<name>A0A8W7PMT6_ANOCL</name>
<keyword evidence="3" id="KW-0217">Developmental protein</keyword>
<dbReference type="SUPFAM" id="SSF101576">
    <property type="entry name" value="Supernatant protein factor (SPF), C-terminal domain"/>
    <property type="match status" value="1"/>
</dbReference>
<keyword evidence="6 9" id="KW-1133">Transmembrane helix</keyword>
<keyword evidence="5" id="KW-0732">Signal</keyword>
<evidence type="ECO:0000256" key="2">
    <source>
        <dbReference type="ARBA" id="ARBA00007104"/>
    </source>
</evidence>
<comment type="subcellular location">
    <subcellularLocation>
        <location evidence="8">Endomembrane system</location>
        <topology evidence="8">Single-pass membrane protein</topology>
    </subcellularLocation>
    <subcellularLocation>
        <location evidence="1">Membrane</location>
        <topology evidence="1">Single-pass type I membrane protein</topology>
    </subcellularLocation>
</comment>
<keyword evidence="4 9" id="KW-0812">Transmembrane</keyword>
<protein>
    <recommendedName>
        <fullName evidence="13">Separase</fullName>
    </recommendedName>
</protein>
<proteinExistence type="inferred from homology"/>
<dbReference type="Pfam" id="PF01105">
    <property type="entry name" value="EMP24_GP25L"/>
    <property type="match status" value="1"/>
</dbReference>
<dbReference type="VEuPathDB" id="VectorBase:ACON2_042248"/>
<evidence type="ECO:0000256" key="4">
    <source>
        <dbReference type="ARBA" id="ARBA00022692"/>
    </source>
</evidence>
<evidence type="ECO:0000256" key="1">
    <source>
        <dbReference type="ARBA" id="ARBA00004479"/>
    </source>
</evidence>
<dbReference type="GO" id="GO:0012505">
    <property type="term" value="C:endomembrane system"/>
    <property type="evidence" value="ECO:0007669"/>
    <property type="project" value="UniProtKB-SubCell"/>
</dbReference>
<dbReference type="GO" id="GO:0006508">
    <property type="term" value="P:proteolysis"/>
    <property type="evidence" value="ECO:0007669"/>
    <property type="project" value="InterPro"/>
</dbReference>
<dbReference type="InterPro" id="IPR009038">
    <property type="entry name" value="GOLD_dom"/>
</dbReference>
<evidence type="ECO:0000259" key="11">
    <source>
        <dbReference type="PROSITE" id="PS51700"/>
    </source>
</evidence>
<dbReference type="Pfam" id="PF03568">
    <property type="entry name" value="Separin_C"/>
    <property type="match status" value="1"/>
</dbReference>
<dbReference type="AlphaFoldDB" id="A0A8W7PMT6"/>
<reference evidence="12" key="1">
    <citation type="submission" date="2022-08" db="UniProtKB">
        <authorList>
            <consortium name="EnsemblMetazoa"/>
        </authorList>
    </citation>
    <scope>IDENTIFICATION</scope>
</reference>
<dbReference type="InterPro" id="IPR015720">
    <property type="entry name" value="Emp24-like"/>
</dbReference>
<dbReference type="InterPro" id="IPR030397">
    <property type="entry name" value="SEPARIN_core_dom"/>
</dbReference>
<dbReference type="Proteomes" id="UP000075882">
    <property type="component" value="Unassembled WGS sequence"/>
</dbReference>
<dbReference type="VEuPathDB" id="VectorBase:ACON2_040387"/>
<feature type="transmembrane region" description="Helical" evidence="9">
    <location>
        <begin position="840"/>
        <end position="864"/>
    </location>
</feature>
<keyword evidence="7 9" id="KW-0472">Membrane</keyword>
<dbReference type="PROSITE" id="PS51700">
    <property type="entry name" value="SEPARIN"/>
    <property type="match status" value="1"/>
</dbReference>
<dbReference type="PANTHER" id="PTHR22811">
    <property type="entry name" value="TRANSMEMBRANE EMP24 DOMAIN-CONTAINING PROTEIN"/>
    <property type="match status" value="1"/>
</dbReference>
<evidence type="ECO:0000256" key="6">
    <source>
        <dbReference type="ARBA" id="ARBA00022989"/>
    </source>
</evidence>
<organism evidence="12">
    <name type="scientific">Anopheles coluzzii</name>
    <name type="common">African malaria mosquito</name>
    <dbReference type="NCBI Taxonomy" id="1518534"/>
    <lineage>
        <taxon>Eukaryota</taxon>
        <taxon>Metazoa</taxon>
        <taxon>Ecdysozoa</taxon>
        <taxon>Arthropoda</taxon>
        <taxon>Hexapoda</taxon>
        <taxon>Insecta</taxon>
        <taxon>Pterygota</taxon>
        <taxon>Neoptera</taxon>
        <taxon>Endopterygota</taxon>
        <taxon>Diptera</taxon>
        <taxon>Nematocera</taxon>
        <taxon>Culicoidea</taxon>
        <taxon>Culicidae</taxon>
        <taxon>Anophelinae</taxon>
        <taxon>Anopheles</taxon>
    </lineage>
</organism>